<gene>
    <name evidence="2" type="ORF">MJAP1_003818</name>
</gene>
<evidence type="ECO:0000313" key="3">
    <source>
        <dbReference type="Proteomes" id="UP001217754"/>
    </source>
</evidence>
<dbReference type="RefSeq" id="XP_060123724.1">
    <property type="nucleotide sequence ID" value="XM_060267741.1"/>
</dbReference>
<dbReference type="EMBL" id="CP119965">
    <property type="protein sequence ID" value="WFD40827.1"/>
    <property type="molecule type" value="Genomic_DNA"/>
</dbReference>
<dbReference type="GeneID" id="85227469"/>
<keyword evidence="3" id="KW-1185">Reference proteome</keyword>
<feature type="region of interest" description="Disordered" evidence="1">
    <location>
        <begin position="16"/>
        <end position="45"/>
    </location>
</feature>
<feature type="compositionally biased region" description="Polar residues" evidence="1">
    <location>
        <begin position="33"/>
        <end position="45"/>
    </location>
</feature>
<protein>
    <submittedName>
        <fullName evidence="2">Uncharacterized protein</fullName>
    </submittedName>
</protein>
<accession>A0AAF0JBF7</accession>
<name>A0AAF0JBF7_9BASI</name>
<organism evidence="2 3">
    <name type="scientific">Malassezia japonica</name>
    <dbReference type="NCBI Taxonomy" id="223818"/>
    <lineage>
        <taxon>Eukaryota</taxon>
        <taxon>Fungi</taxon>
        <taxon>Dikarya</taxon>
        <taxon>Basidiomycota</taxon>
        <taxon>Ustilaginomycotina</taxon>
        <taxon>Malasseziomycetes</taxon>
        <taxon>Malasseziales</taxon>
        <taxon>Malasseziaceae</taxon>
        <taxon>Malassezia</taxon>
    </lineage>
</organism>
<dbReference type="AlphaFoldDB" id="A0AAF0JBF7"/>
<proteinExistence type="predicted"/>
<feature type="compositionally biased region" description="Polar residues" evidence="1">
    <location>
        <begin position="79"/>
        <end position="91"/>
    </location>
</feature>
<feature type="region of interest" description="Disordered" evidence="1">
    <location>
        <begin position="72"/>
        <end position="108"/>
    </location>
</feature>
<evidence type="ECO:0000256" key="1">
    <source>
        <dbReference type="SAM" id="MobiDB-lite"/>
    </source>
</evidence>
<feature type="compositionally biased region" description="Acidic residues" evidence="1">
    <location>
        <begin position="92"/>
        <end position="108"/>
    </location>
</feature>
<evidence type="ECO:0000313" key="2">
    <source>
        <dbReference type="EMBL" id="WFD40827.1"/>
    </source>
</evidence>
<reference evidence="2" key="1">
    <citation type="submission" date="2023-03" db="EMBL/GenBank/DDBJ databases">
        <title>Mating type loci evolution in Malassezia.</title>
        <authorList>
            <person name="Coelho M.A."/>
        </authorList>
    </citation>
    <scope>NUCLEOTIDE SEQUENCE</scope>
    <source>
        <strain evidence="2">CBS 9431</strain>
    </source>
</reference>
<dbReference type="Proteomes" id="UP001217754">
    <property type="component" value="Chromosome 8"/>
</dbReference>
<sequence>MASAISYRWALDAQGAEAKPMQGGSGDVPPASGTESVAIDQNSQGHAALADSLDAARARLNEIVTCWKDAVGVEPDSTMGRSNQASMTTTEGNDEEEDEEDDDEEDDA</sequence>